<name>A0A517MQ57_9BACT</name>
<feature type="domain" description="DUF4158" evidence="1">
    <location>
        <begin position="5"/>
        <end position="116"/>
    </location>
</feature>
<protein>
    <recommendedName>
        <fullName evidence="1">DUF4158 domain-containing protein</fullName>
    </recommendedName>
</protein>
<evidence type="ECO:0000313" key="2">
    <source>
        <dbReference type="EMBL" id="QDS97004.1"/>
    </source>
</evidence>
<dbReference type="AlphaFoldDB" id="A0A517MQ57"/>
<keyword evidence="3" id="KW-1185">Reference proteome</keyword>
<accession>A0A517MQ57</accession>
<dbReference type="Pfam" id="PF13700">
    <property type="entry name" value="DUF4158"/>
    <property type="match status" value="1"/>
</dbReference>
<proteinExistence type="predicted"/>
<evidence type="ECO:0000259" key="1">
    <source>
        <dbReference type="Pfam" id="PF13700"/>
    </source>
</evidence>
<dbReference type="RefSeq" id="WP_218932248.1">
    <property type="nucleotide sequence ID" value="NZ_CP036263.1"/>
</dbReference>
<evidence type="ECO:0000313" key="3">
    <source>
        <dbReference type="Proteomes" id="UP000319852"/>
    </source>
</evidence>
<reference evidence="2 3" key="1">
    <citation type="submission" date="2019-02" db="EMBL/GenBank/DDBJ databases">
        <title>Deep-cultivation of Planctomycetes and their phenomic and genomic characterization uncovers novel biology.</title>
        <authorList>
            <person name="Wiegand S."/>
            <person name="Jogler M."/>
            <person name="Boedeker C."/>
            <person name="Pinto D."/>
            <person name="Vollmers J."/>
            <person name="Rivas-Marin E."/>
            <person name="Kohn T."/>
            <person name="Peeters S.H."/>
            <person name="Heuer A."/>
            <person name="Rast P."/>
            <person name="Oberbeckmann S."/>
            <person name="Bunk B."/>
            <person name="Jeske O."/>
            <person name="Meyerdierks A."/>
            <person name="Storesund J.E."/>
            <person name="Kallscheuer N."/>
            <person name="Luecker S."/>
            <person name="Lage O.M."/>
            <person name="Pohl T."/>
            <person name="Merkel B.J."/>
            <person name="Hornburger P."/>
            <person name="Mueller R.-W."/>
            <person name="Bruemmer F."/>
            <person name="Labrenz M."/>
            <person name="Spormann A.M."/>
            <person name="Op den Camp H."/>
            <person name="Overmann J."/>
            <person name="Amann R."/>
            <person name="Jetten M.S.M."/>
            <person name="Mascher T."/>
            <person name="Medema M.H."/>
            <person name="Devos D.P."/>
            <person name="Kaster A.-K."/>
            <person name="Ovreas L."/>
            <person name="Rohde M."/>
            <person name="Galperin M.Y."/>
            <person name="Jogler C."/>
        </authorList>
    </citation>
    <scope>NUCLEOTIDE SEQUENCE [LARGE SCALE GENOMIC DNA]</scope>
    <source>
        <strain evidence="2 3">HG15A2</strain>
    </source>
</reference>
<gene>
    <name evidence="2" type="ORF">HG15A2_02630</name>
</gene>
<sequence>MPVDFLTDDQAQRYGRFAGEPTPKQLSRHFHLDDTDRAHIACRRGDHNRLGFAVQLCTVRFLGTFLPDPTDIPASANLARQLGLIHAACLPRYLERPPTRLEHAAEIQRLYGYRNCCELIFKPISSTCE</sequence>
<dbReference type="Proteomes" id="UP000319852">
    <property type="component" value="Chromosome"/>
</dbReference>
<dbReference type="KEGG" id="amob:HG15A2_02630"/>
<dbReference type="EMBL" id="CP036263">
    <property type="protein sequence ID" value="QDS97004.1"/>
    <property type="molecule type" value="Genomic_DNA"/>
</dbReference>
<organism evidence="2 3">
    <name type="scientific">Adhaeretor mobilis</name>
    <dbReference type="NCBI Taxonomy" id="1930276"/>
    <lineage>
        <taxon>Bacteria</taxon>
        <taxon>Pseudomonadati</taxon>
        <taxon>Planctomycetota</taxon>
        <taxon>Planctomycetia</taxon>
        <taxon>Pirellulales</taxon>
        <taxon>Lacipirellulaceae</taxon>
        <taxon>Adhaeretor</taxon>
    </lineage>
</organism>
<dbReference type="InterPro" id="IPR025296">
    <property type="entry name" value="DUF4158"/>
</dbReference>